<dbReference type="Pfam" id="PF05485">
    <property type="entry name" value="THAP"/>
    <property type="match status" value="1"/>
</dbReference>
<evidence type="ECO:0000256" key="8">
    <source>
        <dbReference type="ARBA" id="ARBA00023125"/>
    </source>
</evidence>
<dbReference type="Gene3D" id="6.20.210.20">
    <property type="entry name" value="THAP domain"/>
    <property type="match status" value="1"/>
</dbReference>
<accession>A0ABN8AW30</accession>
<feature type="coiled-coil region" evidence="13">
    <location>
        <begin position="231"/>
        <end position="265"/>
    </location>
</feature>
<dbReference type="InterPro" id="IPR038441">
    <property type="entry name" value="THAP_Znf_sf"/>
</dbReference>
<evidence type="ECO:0000256" key="11">
    <source>
        <dbReference type="ARBA" id="ARBA00023306"/>
    </source>
</evidence>
<keyword evidence="10" id="KW-0539">Nucleus</keyword>
<dbReference type="InterPro" id="IPR006612">
    <property type="entry name" value="THAP_Znf"/>
</dbReference>
<protein>
    <recommendedName>
        <fullName evidence="15">THAP-type domain-containing protein</fullName>
    </recommendedName>
</protein>
<keyword evidence="17" id="KW-1185">Reference proteome</keyword>
<keyword evidence="8 12" id="KW-0238">DNA-binding</keyword>
<sequence length="364" mass="42140">MPKCAVKNCKSNTLTTKKKDGVSYFRFPINETEREKWRTIIATERREESFKPNNSSVVCSNHFLENDFYFTKCGRRKVKKNILPRVVKTERENEDETEMRTDVNDLSTPPPTPSGVTLTIDSLITSACQKLIYKTERENEDENKTQTDLNDRRTSPPTSAGVTLMVDSPKTSACQKFICKTESENEDENKMRTDVNNQRTPPPTSSVVTITVESPKTSAFKKSLETCQKFIELKNRQIINLKKKNKRLMKKCLNLKGKVTDLKKELRVHKPSKKTLNTTVNEFTIVRDILTAKRKVPFGTYPPDLRKFSLNMYSHSPNAYKYLREVFSETLPHPNTLMRWQKPKTVQWPDPNFVIVEIPEINHD</sequence>
<keyword evidence="5" id="KW-0862">Zinc</keyword>
<keyword evidence="11" id="KW-0131">Cell cycle</keyword>
<dbReference type="EMBL" id="OU963907">
    <property type="protein sequence ID" value="CAH0399544.1"/>
    <property type="molecule type" value="Genomic_DNA"/>
</dbReference>
<keyword evidence="6" id="KW-0805">Transcription regulation</keyword>
<dbReference type="InterPro" id="IPR021896">
    <property type="entry name" value="THAP9-like_HTH"/>
</dbReference>
<keyword evidence="9" id="KW-0804">Transcription</keyword>
<comment type="similarity">
    <text evidence="2">Belongs to the THAP1 family.</text>
</comment>
<evidence type="ECO:0000256" key="7">
    <source>
        <dbReference type="ARBA" id="ARBA00023054"/>
    </source>
</evidence>
<reference evidence="16" key="1">
    <citation type="submission" date="2021-12" db="EMBL/GenBank/DDBJ databases">
        <authorList>
            <person name="King R."/>
        </authorList>
    </citation>
    <scope>NUCLEOTIDE SEQUENCE</scope>
</reference>
<feature type="region of interest" description="Disordered" evidence="14">
    <location>
        <begin position="134"/>
        <end position="164"/>
    </location>
</feature>
<dbReference type="PANTHER" id="PTHR46600">
    <property type="entry name" value="THAP DOMAIN-CONTAINING"/>
    <property type="match status" value="1"/>
</dbReference>
<dbReference type="SMART" id="SM00980">
    <property type="entry name" value="THAP"/>
    <property type="match status" value="1"/>
</dbReference>
<feature type="domain" description="THAP-type" evidence="15">
    <location>
        <begin position="1"/>
        <end position="87"/>
    </location>
</feature>
<evidence type="ECO:0000256" key="10">
    <source>
        <dbReference type="ARBA" id="ARBA00023242"/>
    </source>
</evidence>
<comment type="subcellular location">
    <subcellularLocation>
        <location evidence="1">Nucleus</location>
        <location evidence="1">Nucleoplasm</location>
    </subcellularLocation>
</comment>
<evidence type="ECO:0000256" key="3">
    <source>
        <dbReference type="ARBA" id="ARBA00022723"/>
    </source>
</evidence>
<keyword evidence="7 13" id="KW-0175">Coiled coil</keyword>
<keyword evidence="3" id="KW-0479">Metal-binding</keyword>
<proteinExistence type="inferred from homology"/>
<dbReference type="SUPFAM" id="SSF57716">
    <property type="entry name" value="Glucocorticoid receptor-like (DNA-binding domain)"/>
    <property type="match status" value="1"/>
</dbReference>
<dbReference type="PANTHER" id="PTHR46600:SF1">
    <property type="entry name" value="THAP DOMAIN-CONTAINING PROTEIN 1"/>
    <property type="match status" value="1"/>
</dbReference>
<dbReference type="PROSITE" id="PS50950">
    <property type="entry name" value="ZF_THAP"/>
    <property type="match status" value="1"/>
</dbReference>
<evidence type="ECO:0000259" key="15">
    <source>
        <dbReference type="PROSITE" id="PS50950"/>
    </source>
</evidence>
<keyword evidence="4 12" id="KW-0863">Zinc-finger</keyword>
<evidence type="ECO:0000256" key="1">
    <source>
        <dbReference type="ARBA" id="ARBA00004642"/>
    </source>
</evidence>
<feature type="region of interest" description="Disordered" evidence="14">
    <location>
        <begin position="185"/>
        <end position="207"/>
    </location>
</feature>
<gene>
    <name evidence="16" type="ORF">CHILSU_LOCUS2693</name>
</gene>
<dbReference type="Pfam" id="PF12017">
    <property type="entry name" value="Tnp_P_element"/>
    <property type="match status" value="1"/>
</dbReference>
<organism evidence="16 17">
    <name type="scientific">Chilo suppressalis</name>
    <name type="common">Asiatic rice borer moth</name>
    <dbReference type="NCBI Taxonomy" id="168631"/>
    <lineage>
        <taxon>Eukaryota</taxon>
        <taxon>Metazoa</taxon>
        <taxon>Ecdysozoa</taxon>
        <taxon>Arthropoda</taxon>
        <taxon>Hexapoda</taxon>
        <taxon>Insecta</taxon>
        <taxon>Pterygota</taxon>
        <taxon>Neoptera</taxon>
        <taxon>Endopterygota</taxon>
        <taxon>Lepidoptera</taxon>
        <taxon>Glossata</taxon>
        <taxon>Ditrysia</taxon>
        <taxon>Pyraloidea</taxon>
        <taxon>Crambidae</taxon>
        <taxon>Crambinae</taxon>
        <taxon>Chilo</taxon>
    </lineage>
</organism>
<evidence type="ECO:0000256" key="4">
    <source>
        <dbReference type="ARBA" id="ARBA00022771"/>
    </source>
</evidence>
<dbReference type="Proteomes" id="UP001153292">
    <property type="component" value="Chromosome 14"/>
</dbReference>
<name>A0ABN8AW30_CHISP</name>
<evidence type="ECO:0000313" key="16">
    <source>
        <dbReference type="EMBL" id="CAH0399544.1"/>
    </source>
</evidence>
<evidence type="ECO:0000256" key="14">
    <source>
        <dbReference type="SAM" id="MobiDB-lite"/>
    </source>
</evidence>
<feature type="compositionally biased region" description="Basic and acidic residues" evidence="14">
    <location>
        <begin position="134"/>
        <end position="154"/>
    </location>
</feature>
<evidence type="ECO:0000256" key="2">
    <source>
        <dbReference type="ARBA" id="ARBA00006177"/>
    </source>
</evidence>
<evidence type="ECO:0000313" key="17">
    <source>
        <dbReference type="Proteomes" id="UP001153292"/>
    </source>
</evidence>
<feature type="region of interest" description="Disordered" evidence="14">
    <location>
        <begin position="89"/>
        <end position="114"/>
    </location>
</feature>
<evidence type="ECO:0000256" key="12">
    <source>
        <dbReference type="PROSITE-ProRule" id="PRU00309"/>
    </source>
</evidence>
<evidence type="ECO:0000256" key="5">
    <source>
        <dbReference type="ARBA" id="ARBA00022833"/>
    </source>
</evidence>
<dbReference type="InterPro" id="IPR026516">
    <property type="entry name" value="THAP1/10"/>
</dbReference>
<evidence type="ECO:0000256" key="13">
    <source>
        <dbReference type="SAM" id="Coils"/>
    </source>
</evidence>
<evidence type="ECO:0000256" key="9">
    <source>
        <dbReference type="ARBA" id="ARBA00023163"/>
    </source>
</evidence>
<evidence type="ECO:0000256" key="6">
    <source>
        <dbReference type="ARBA" id="ARBA00023015"/>
    </source>
</evidence>